<protein>
    <submittedName>
        <fullName evidence="6">Curli production assembly protein CsgG</fullName>
    </submittedName>
</protein>
<gene>
    <name evidence="6" type="ORF">CJ301_17500</name>
</gene>
<accession>A0A2G1MBX7</accession>
<dbReference type="GO" id="GO:0030288">
    <property type="term" value="C:outer membrane-bounded periplasmic space"/>
    <property type="evidence" value="ECO:0007669"/>
    <property type="project" value="InterPro"/>
</dbReference>
<dbReference type="PROSITE" id="PS51257">
    <property type="entry name" value="PROKAR_LIPOPROTEIN"/>
    <property type="match status" value="1"/>
</dbReference>
<sequence length="299" mass="31939">MNAAVSRLRGVLFTAALTALSGCAELTNYADDLSEPPELTPITGVGLQLAALPPPAQPVDIAVYDYEDKTGQQEPNDAFSTFSKAVSQGNEAILIDVLTKVGGSHWFNVIERASVQNLLAERNLIDQTTQSYGLATQSTLPPLRFAGIILAGGVTNYESNIMTSGAGARLLGVGASTEYRRDDVTVALRAVSVANGEVLVSTTAEKTIYSTLVRGGVFKFIATDEILESETGFSRNEPTGLAVRQAIELAVLNLIVDGARKGIWRFQDHAAGQRVLAKYDREFAARRNVANVRPAVDPS</sequence>
<dbReference type="OrthoDB" id="1110708at2"/>
<dbReference type="RefSeq" id="WP_099278640.1">
    <property type="nucleotide sequence ID" value="NZ_KZ304988.1"/>
</dbReference>
<dbReference type="Gene3D" id="3.40.50.10610">
    <property type="entry name" value="ABC-type transport auxiliary lipoprotein component"/>
    <property type="match status" value="2"/>
</dbReference>
<dbReference type="PANTHER" id="PTHR41164:SF1">
    <property type="entry name" value="CURLI PRODUCTION ASSEMBLY_TRANSPORT COMPONENT CSGG"/>
    <property type="match status" value="1"/>
</dbReference>
<dbReference type="InterPro" id="IPR005534">
    <property type="entry name" value="Curli_assmbl/transp-comp_CsgG"/>
</dbReference>
<proteinExistence type="predicted"/>
<dbReference type="AlphaFoldDB" id="A0A2G1MBX7"/>
<keyword evidence="4" id="KW-0564">Palmitate</keyword>
<dbReference type="EMBL" id="NQWH01000051">
    <property type="protein sequence ID" value="PHP26233.1"/>
    <property type="molecule type" value="Genomic_DNA"/>
</dbReference>
<evidence type="ECO:0000313" key="7">
    <source>
        <dbReference type="Proteomes" id="UP000221860"/>
    </source>
</evidence>
<dbReference type="PANTHER" id="PTHR41164">
    <property type="entry name" value="CURLI PRODUCTION ASSEMBLY/TRANSPORT COMPONENT CSGG"/>
    <property type="match status" value="1"/>
</dbReference>
<evidence type="ECO:0000256" key="1">
    <source>
        <dbReference type="ARBA" id="ARBA00022475"/>
    </source>
</evidence>
<keyword evidence="1" id="KW-1003">Cell membrane</keyword>
<keyword evidence="5" id="KW-0449">Lipoprotein</keyword>
<dbReference type="Proteomes" id="UP000221860">
    <property type="component" value="Unassembled WGS sequence"/>
</dbReference>
<evidence type="ECO:0000256" key="2">
    <source>
        <dbReference type="ARBA" id="ARBA00022729"/>
    </source>
</evidence>
<keyword evidence="7" id="KW-1185">Reference proteome</keyword>
<evidence type="ECO:0000256" key="5">
    <source>
        <dbReference type="ARBA" id="ARBA00023288"/>
    </source>
</evidence>
<name>A0A2G1MBX7_9RHOB</name>
<keyword evidence="3" id="KW-0472">Membrane</keyword>
<dbReference type="Pfam" id="PF03783">
    <property type="entry name" value="CsgG"/>
    <property type="match status" value="1"/>
</dbReference>
<evidence type="ECO:0000256" key="3">
    <source>
        <dbReference type="ARBA" id="ARBA00023136"/>
    </source>
</evidence>
<evidence type="ECO:0000313" key="6">
    <source>
        <dbReference type="EMBL" id="PHP26233.1"/>
    </source>
</evidence>
<organism evidence="6 7">
    <name type="scientific">Limimaricola cinnabarinus</name>
    <dbReference type="NCBI Taxonomy" id="1125964"/>
    <lineage>
        <taxon>Bacteria</taxon>
        <taxon>Pseudomonadati</taxon>
        <taxon>Pseudomonadota</taxon>
        <taxon>Alphaproteobacteria</taxon>
        <taxon>Rhodobacterales</taxon>
        <taxon>Paracoccaceae</taxon>
        <taxon>Limimaricola</taxon>
    </lineage>
</organism>
<comment type="caution">
    <text evidence="6">The sequence shown here is derived from an EMBL/GenBank/DDBJ whole genome shotgun (WGS) entry which is preliminary data.</text>
</comment>
<evidence type="ECO:0000256" key="4">
    <source>
        <dbReference type="ARBA" id="ARBA00023139"/>
    </source>
</evidence>
<reference evidence="6 7" key="1">
    <citation type="submission" date="2017-08" db="EMBL/GenBank/DDBJ databases">
        <title>Draft Genome Sequence of Loktanella cinnabarina Strain XM1, Isolated from Coastal Surface Water.</title>
        <authorList>
            <person name="Ma R."/>
            <person name="Wang J."/>
            <person name="Wang Q."/>
            <person name="Ma Z."/>
            <person name="Li J."/>
            <person name="Chen L."/>
        </authorList>
    </citation>
    <scope>NUCLEOTIDE SEQUENCE [LARGE SCALE GENOMIC DNA]</scope>
    <source>
        <strain evidence="6 7">XM1</strain>
    </source>
</reference>
<keyword evidence="2" id="KW-0732">Signal</keyword>